<keyword evidence="2" id="KW-0645">Protease</keyword>
<keyword evidence="8" id="KW-1185">Reference proteome</keyword>
<evidence type="ECO:0000256" key="6">
    <source>
        <dbReference type="ARBA" id="ARBA00023049"/>
    </source>
</evidence>
<proteinExistence type="predicted"/>
<dbReference type="SUPFAM" id="SSF55486">
    <property type="entry name" value="Metalloproteases ('zincins'), catalytic domain"/>
    <property type="match status" value="1"/>
</dbReference>
<comment type="cofactor">
    <cofactor evidence="1">
        <name>Zn(2+)</name>
        <dbReference type="ChEBI" id="CHEBI:29105"/>
    </cofactor>
</comment>
<dbReference type="GO" id="GO:0046872">
    <property type="term" value="F:metal ion binding"/>
    <property type="evidence" value="ECO:0007669"/>
    <property type="project" value="UniProtKB-KW"/>
</dbReference>
<dbReference type="GO" id="GO:0008237">
    <property type="term" value="F:metallopeptidase activity"/>
    <property type="evidence" value="ECO:0007669"/>
    <property type="project" value="UniProtKB-KW"/>
</dbReference>
<comment type="caution">
    <text evidence="7">The sequence shown here is derived from an EMBL/GenBank/DDBJ whole genome shotgun (WGS) entry which is preliminary data.</text>
</comment>
<dbReference type="InterPro" id="IPR012962">
    <property type="entry name" value="Pept_M54_archaemetzincn"/>
</dbReference>
<dbReference type="CDD" id="cd11375">
    <property type="entry name" value="Peptidase_M54"/>
    <property type="match status" value="1"/>
</dbReference>
<keyword evidence="3" id="KW-0479">Metal-binding</keyword>
<evidence type="ECO:0000256" key="1">
    <source>
        <dbReference type="ARBA" id="ARBA00001947"/>
    </source>
</evidence>
<evidence type="ECO:0000256" key="3">
    <source>
        <dbReference type="ARBA" id="ARBA00022723"/>
    </source>
</evidence>
<protein>
    <submittedName>
        <fullName evidence="7">AmzA</fullName>
        <ecNumber evidence="7">3.4.-.-</ecNumber>
    </submittedName>
</protein>
<evidence type="ECO:0000256" key="5">
    <source>
        <dbReference type="ARBA" id="ARBA00022833"/>
    </source>
</evidence>
<evidence type="ECO:0000256" key="2">
    <source>
        <dbReference type="ARBA" id="ARBA00022670"/>
    </source>
</evidence>
<dbReference type="Pfam" id="PF07998">
    <property type="entry name" value="Peptidase_M54"/>
    <property type="match status" value="1"/>
</dbReference>
<dbReference type="EMBL" id="CAJPWZ010001797">
    <property type="protein sequence ID" value="CAG2224096.1"/>
    <property type="molecule type" value="Genomic_DNA"/>
</dbReference>
<dbReference type="EC" id="3.4.-.-" evidence="7"/>
<keyword evidence="4 7" id="KW-0378">Hydrolase</keyword>
<dbReference type="GO" id="GO:0006508">
    <property type="term" value="P:proteolysis"/>
    <property type="evidence" value="ECO:0007669"/>
    <property type="project" value="UniProtKB-KW"/>
</dbReference>
<dbReference type="OrthoDB" id="2365600at2759"/>
<dbReference type="AlphaFoldDB" id="A0A8S3T0H0"/>
<dbReference type="PANTHER" id="PTHR15910">
    <property type="entry name" value="ARCHAEMETZINCIN"/>
    <property type="match status" value="1"/>
</dbReference>
<dbReference type="PANTHER" id="PTHR15910:SF1">
    <property type="entry name" value="ARCHAEMETZINCIN-2"/>
    <property type="match status" value="1"/>
</dbReference>
<organism evidence="7 8">
    <name type="scientific">Mytilus edulis</name>
    <name type="common">Blue mussel</name>
    <dbReference type="NCBI Taxonomy" id="6550"/>
    <lineage>
        <taxon>Eukaryota</taxon>
        <taxon>Metazoa</taxon>
        <taxon>Spiralia</taxon>
        <taxon>Lophotrochozoa</taxon>
        <taxon>Mollusca</taxon>
        <taxon>Bivalvia</taxon>
        <taxon>Autobranchia</taxon>
        <taxon>Pteriomorphia</taxon>
        <taxon>Mytilida</taxon>
        <taxon>Mytiloidea</taxon>
        <taxon>Mytilidae</taxon>
        <taxon>Mytilinae</taxon>
        <taxon>Mytilus</taxon>
    </lineage>
</organism>
<dbReference type="Gene3D" id="3.40.390.10">
    <property type="entry name" value="Collagenase (Catalytic Domain)"/>
    <property type="match status" value="1"/>
</dbReference>
<keyword evidence="6" id="KW-0482">Metalloprotease</keyword>
<keyword evidence="5" id="KW-0862">Zinc</keyword>
<reference evidence="7" key="1">
    <citation type="submission" date="2021-03" db="EMBL/GenBank/DDBJ databases">
        <authorList>
            <person name="Bekaert M."/>
        </authorList>
    </citation>
    <scope>NUCLEOTIDE SEQUENCE</scope>
</reference>
<evidence type="ECO:0000313" key="8">
    <source>
        <dbReference type="Proteomes" id="UP000683360"/>
    </source>
</evidence>
<dbReference type="Proteomes" id="UP000683360">
    <property type="component" value="Unassembled WGS sequence"/>
</dbReference>
<gene>
    <name evidence="7" type="ORF">MEDL_37366</name>
</gene>
<dbReference type="InterPro" id="IPR024079">
    <property type="entry name" value="MetalloPept_cat_dom_sf"/>
</dbReference>
<accession>A0A8S3T0H0</accession>
<evidence type="ECO:0000313" key="7">
    <source>
        <dbReference type="EMBL" id="CAG2224096.1"/>
    </source>
</evidence>
<evidence type="ECO:0000256" key="4">
    <source>
        <dbReference type="ARBA" id="ARBA00022801"/>
    </source>
</evidence>
<name>A0A8S3T0H0_MYTED</name>
<sequence>MGSWFSTQSSESIFLIGKLNGKPLDERHFFNLSQIYLDQVDGSGDNSNIDTDKNCKTIDSDSQIFKPLPKKKKLFCHQTYVQWRSSLDLEFLKHLFVSPKRVIYLVQINDFPDFIKNFRINLQSSSYTLFQFIEEFLKIYYMGMDVQWLDNINLENTDWNIKERCNKVTEQLQYLVTDFFAPLQNVNPSDGYCIMGMTWTDLYPEEKYNFALGEASCKHKSGVFSFGRCPPSTFDPKNPKDITDITSEILWKLLKVSSHEIGHLFGLEHCEFFLCHMNESLSMDDAMNQPLFYCPVCLHKIQHVCQFSVAERYQKLETFISDIHQQFPSEKWSQSLKFLKKCREFLSKEEIVQ</sequence>